<protein>
    <submittedName>
        <fullName evidence="2">Uncharacterized protein</fullName>
    </submittedName>
</protein>
<reference evidence="2 3" key="1">
    <citation type="submission" date="2019-08" db="EMBL/GenBank/DDBJ databases">
        <authorList>
            <person name="Hu J."/>
        </authorList>
    </citation>
    <scope>NUCLEOTIDE SEQUENCE [LARGE SCALE GENOMIC DNA]</scope>
    <source>
        <strain evidence="2 3">NEAU-184</strain>
    </source>
</reference>
<gene>
    <name evidence="2" type="ORF">FYC51_14645</name>
</gene>
<evidence type="ECO:0000256" key="1">
    <source>
        <dbReference type="SAM" id="MobiDB-lite"/>
    </source>
</evidence>
<dbReference type="RefSeq" id="WP_148734544.1">
    <property type="nucleotide sequence ID" value="NZ_VSSB01000002.1"/>
</dbReference>
<dbReference type="Proteomes" id="UP000325243">
    <property type="component" value="Unassembled WGS sequence"/>
</dbReference>
<name>A0A5S4UXV1_9MICO</name>
<organism evidence="2 3">
    <name type="scientific">Agromyces mariniharenae</name>
    <dbReference type="NCBI Taxonomy" id="2604423"/>
    <lineage>
        <taxon>Bacteria</taxon>
        <taxon>Bacillati</taxon>
        <taxon>Actinomycetota</taxon>
        <taxon>Actinomycetes</taxon>
        <taxon>Micrococcales</taxon>
        <taxon>Microbacteriaceae</taxon>
        <taxon>Agromyces</taxon>
    </lineage>
</organism>
<evidence type="ECO:0000313" key="3">
    <source>
        <dbReference type="Proteomes" id="UP000325243"/>
    </source>
</evidence>
<sequence length="364" mass="41770">MRTTESEKLYEHNGILWRPKPSATATFEEMLAARAVFVEIHQDALWNPWVEDDRADDLERAEAVMGQWTRGEPWFRYKTNRQLDAEFADVDRRISAERAADEARWEHDSERYNLEREVARLSLLEMSSILARDREELAAYRSGERFPAMPHSIRAGNMAELEVTIAQREATVKRLAEQVGDPEDVVDKQGYLPRDRRVISLMYYRMNRERDVTALRAQIPELQEGLKQATDKAEKPKLRTEIQIAERRLADLLAVPPLTADDMCSECATPASKHGWVTPPYQGPCPAWPGWSARLREVRRMLEQSAARTKLKEADPRKPQPLATVPSGLPLGEVAKRLAELDAEFPGAIVKRGRANRWELWPPK</sequence>
<dbReference type="AlphaFoldDB" id="A0A5S4UXV1"/>
<accession>A0A5S4UXV1</accession>
<keyword evidence="3" id="KW-1185">Reference proteome</keyword>
<comment type="caution">
    <text evidence="2">The sequence shown here is derived from an EMBL/GenBank/DDBJ whole genome shotgun (WGS) entry which is preliminary data.</text>
</comment>
<evidence type="ECO:0000313" key="2">
    <source>
        <dbReference type="EMBL" id="TYL50443.1"/>
    </source>
</evidence>
<dbReference type="EMBL" id="VSSB01000002">
    <property type="protein sequence ID" value="TYL50443.1"/>
    <property type="molecule type" value="Genomic_DNA"/>
</dbReference>
<feature type="region of interest" description="Disordered" evidence="1">
    <location>
        <begin position="306"/>
        <end position="328"/>
    </location>
</feature>
<proteinExistence type="predicted"/>